<accession>A0A178TN33</accession>
<keyword evidence="3" id="KW-1185">Reference proteome</keyword>
<sequence>MSALSMRATSRIPPHVTNHVQYGSRPTALAVYLHHIQLIPYKRVSDMIEVLYQHSISTVTLANMVKRAKQEKTCGIRCVVC</sequence>
<dbReference type="AlphaFoldDB" id="A0A178TN33"/>
<dbReference type="InterPro" id="IPR004291">
    <property type="entry name" value="Transposase_IS66_central"/>
</dbReference>
<proteinExistence type="predicted"/>
<reference evidence="2 3" key="1">
    <citation type="submission" date="2016-03" db="EMBL/GenBank/DDBJ databases">
        <title>Spore heat resistance.</title>
        <authorList>
            <person name="Boekhorst J."/>
            <person name="Berendsen E.M."/>
            <person name="Wells-Bennik M.H."/>
            <person name="Kuipers O.P."/>
        </authorList>
    </citation>
    <scope>NUCLEOTIDE SEQUENCE [LARGE SCALE GENOMIC DNA]</scope>
    <source>
        <strain evidence="2 3">AF16</strain>
    </source>
</reference>
<comment type="caution">
    <text evidence="2">The sequence shown here is derived from an EMBL/GenBank/DDBJ whole genome shotgun (WGS) entry which is preliminary data.</text>
</comment>
<evidence type="ECO:0000313" key="2">
    <source>
        <dbReference type="EMBL" id="OAO82905.1"/>
    </source>
</evidence>
<evidence type="ECO:0000259" key="1">
    <source>
        <dbReference type="Pfam" id="PF03050"/>
    </source>
</evidence>
<dbReference type="Proteomes" id="UP000078336">
    <property type="component" value="Unassembled WGS sequence"/>
</dbReference>
<dbReference type="Pfam" id="PF03050">
    <property type="entry name" value="DDE_Tnp_IS66"/>
    <property type="match status" value="1"/>
</dbReference>
<feature type="domain" description="Transposase IS66 central" evidence="1">
    <location>
        <begin position="20"/>
        <end position="70"/>
    </location>
</feature>
<gene>
    <name evidence="2" type="ORF">TAF16_0109</name>
</gene>
<organism evidence="2 3">
    <name type="scientific">Anoxybacillus flavithermus</name>
    <dbReference type="NCBI Taxonomy" id="33934"/>
    <lineage>
        <taxon>Bacteria</taxon>
        <taxon>Bacillati</taxon>
        <taxon>Bacillota</taxon>
        <taxon>Bacilli</taxon>
        <taxon>Bacillales</taxon>
        <taxon>Anoxybacillaceae</taxon>
        <taxon>Anoxybacillus</taxon>
    </lineage>
</organism>
<protein>
    <submittedName>
        <fullName evidence="2">Mobile element protein</fullName>
    </submittedName>
</protein>
<evidence type="ECO:0000313" key="3">
    <source>
        <dbReference type="Proteomes" id="UP000078336"/>
    </source>
</evidence>
<dbReference type="PATRIC" id="fig|33934.7.peg.2730"/>
<dbReference type="EMBL" id="LUCQ01000012">
    <property type="protein sequence ID" value="OAO82905.1"/>
    <property type="molecule type" value="Genomic_DNA"/>
</dbReference>
<name>A0A178TN33_9BACL</name>